<dbReference type="Proteomes" id="UP001500460">
    <property type="component" value="Unassembled WGS sequence"/>
</dbReference>
<accession>A0ABN3JTY4</accession>
<evidence type="ECO:0000256" key="2">
    <source>
        <dbReference type="RuleBase" id="RU361173"/>
    </source>
</evidence>
<gene>
    <name evidence="6" type="ORF">GCM10010421_33530</name>
</gene>
<evidence type="ECO:0000259" key="5">
    <source>
        <dbReference type="SMART" id="SM00656"/>
    </source>
</evidence>
<dbReference type="PANTHER" id="PTHR31683:SF18">
    <property type="entry name" value="PECTATE LYASE 21-RELATED"/>
    <property type="match status" value="1"/>
</dbReference>
<sequence>MRLSRRRASGAGLIVAALAVSLLTTAPAGSASASPSASSPPPASSPPAVPAATADGFASVDALGQNGTTGGAGGAVVTATTTAQFLGHISRPEPLVVQVSGTITLPTGSRDGMHPVASDKTIVGLGSTARLTGGGLNIGLPASDGVTSPPPNAVHNVIIRNLSFDGATDDLVNIQMFSHHIWIDHNDFSDGDDGAVDIKRGSDFVTVSWNRFHDHDKTLLLGHDDDNAAQDRGRLRVTYHHNHFDASDQRNPRVRFAEPVHVYNNYYRDNSYGVASAMDAGVMLEGNYFHSVNNPARVDFSGDLGRLAARDNILVECNHPVETRGSVVEPRTYYAYTPHRAAEVPAVVPAGAGVGKI</sequence>
<dbReference type="SUPFAM" id="SSF51126">
    <property type="entry name" value="Pectin lyase-like"/>
    <property type="match status" value="1"/>
</dbReference>
<dbReference type="SMART" id="SM00656">
    <property type="entry name" value="Amb_all"/>
    <property type="match status" value="1"/>
</dbReference>
<feature type="domain" description="Pectate lyase" evidence="5">
    <location>
        <begin position="72"/>
        <end position="295"/>
    </location>
</feature>
<dbReference type="PROSITE" id="PS51318">
    <property type="entry name" value="TAT"/>
    <property type="match status" value="1"/>
</dbReference>
<dbReference type="EMBL" id="BAAATK010000019">
    <property type="protein sequence ID" value="GAA2440391.1"/>
    <property type="molecule type" value="Genomic_DNA"/>
</dbReference>
<keyword evidence="2" id="KW-0119">Carbohydrate metabolism</keyword>
<dbReference type="Pfam" id="PF00544">
    <property type="entry name" value="Pectate_lyase_4"/>
    <property type="match status" value="1"/>
</dbReference>
<feature type="compositionally biased region" description="Pro residues" evidence="3">
    <location>
        <begin position="38"/>
        <end position="49"/>
    </location>
</feature>
<feature type="chain" id="PRO_5045589943" description="Pectate lyase domain-containing protein" evidence="4">
    <location>
        <begin position="34"/>
        <end position="357"/>
    </location>
</feature>
<comment type="subcellular location">
    <subcellularLocation>
        <location evidence="2">Secreted</location>
    </subcellularLocation>
</comment>
<dbReference type="InterPro" id="IPR002022">
    <property type="entry name" value="Pec_lyase"/>
</dbReference>
<comment type="similarity">
    <text evidence="2">Belongs to the polysaccharide lyase 1 family.</text>
</comment>
<keyword evidence="1 2" id="KW-0456">Lyase</keyword>
<evidence type="ECO:0000256" key="4">
    <source>
        <dbReference type="SAM" id="SignalP"/>
    </source>
</evidence>
<feature type="signal peptide" evidence="4">
    <location>
        <begin position="1"/>
        <end position="33"/>
    </location>
</feature>
<keyword evidence="4" id="KW-0732">Signal</keyword>
<organism evidence="6 7">
    <name type="scientific">Streptomyces glaucus</name>
    <dbReference type="NCBI Taxonomy" id="284029"/>
    <lineage>
        <taxon>Bacteria</taxon>
        <taxon>Bacillati</taxon>
        <taxon>Actinomycetota</taxon>
        <taxon>Actinomycetes</taxon>
        <taxon>Kitasatosporales</taxon>
        <taxon>Streptomycetaceae</taxon>
        <taxon>Streptomyces</taxon>
    </lineage>
</organism>
<name>A0ABN3JTY4_9ACTN</name>
<dbReference type="InterPro" id="IPR011050">
    <property type="entry name" value="Pectin_lyase_fold/virulence"/>
</dbReference>
<dbReference type="RefSeq" id="WP_344604106.1">
    <property type="nucleotide sequence ID" value="NZ_BAAATK010000019.1"/>
</dbReference>
<evidence type="ECO:0000256" key="1">
    <source>
        <dbReference type="ARBA" id="ARBA00023239"/>
    </source>
</evidence>
<protein>
    <recommendedName>
        <fullName evidence="5">Pectate lyase domain-containing protein</fullName>
    </recommendedName>
</protein>
<evidence type="ECO:0000313" key="7">
    <source>
        <dbReference type="Proteomes" id="UP001500460"/>
    </source>
</evidence>
<dbReference type="InterPro" id="IPR012334">
    <property type="entry name" value="Pectin_lyas_fold"/>
</dbReference>
<feature type="region of interest" description="Disordered" evidence="3">
    <location>
        <begin position="29"/>
        <end position="52"/>
    </location>
</feature>
<evidence type="ECO:0000313" key="6">
    <source>
        <dbReference type="EMBL" id="GAA2440391.1"/>
    </source>
</evidence>
<dbReference type="InterPro" id="IPR045032">
    <property type="entry name" value="PEL"/>
</dbReference>
<comment type="caution">
    <text evidence="6">The sequence shown here is derived from an EMBL/GenBank/DDBJ whole genome shotgun (WGS) entry which is preliminary data.</text>
</comment>
<keyword evidence="2" id="KW-0624">Polysaccharide degradation</keyword>
<dbReference type="InterPro" id="IPR006311">
    <property type="entry name" value="TAT_signal"/>
</dbReference>
<evidence type="ECO:0000256" key="3">
    <source>
        <dbReference type="SAM" id="MobiDB-lite"/>
    </source>
</evidence>
<keyword evidence="7" id="KW-1185">Reference proteome</keyword>
<keyword evidence="2" id="KW-0964">Secreted</keyword>
<proteinExistence type="inferred from homology"/>
<dbReference type="PANTHER" id="PTHR31683">
    <property type="entry name" value="PECTATE LYASE 18-RELATED"/>
    <property type="match status" value="1"/>
</dbReference>
<dbReference type="Gene3D" id="2.160.20.10">
    <property type="entry name" value="Single-stranded right-handed beta-helix, Pectin lyase-like"/>
    <property type="match status" value="1"/>
</dbReference>
<reference evidence="6 7" key="1">
    <citation type="journal article" date="2019" name="Int. J. Syst. Evol. Microbiol.">
        <title>The Global Catalogue of Microorganisms (GCM) 10K type strain sequencing project: providing services to taxonomists for standard genome sequencing and annotation.</title>
        <authorList>
            <consortium name="The Broad Institute Genomics Platform"/>
            <consortium name="The Broad Institute Genome Sequencing Center for Infectious Disease"/>
            <person name="Wu L."/>
            <person name="Ma J."/>
        </authorList>
    </citation>
    <scope>NUCLEOTIDE SEQUENCE [LARGE SCALE GENOMIC DNA]</scope>
    <source>
        <strain evidence="6 7">JCM 6922</strain>
    </source>
</reference>